<proteinExistence type="predicted"/>
<evidence type="ECO:0000259" key="1">
    <source>
        <dbReference type="SMART" id="SM00422"/>
    </source>
</evidence>
<dbReference type="Pfam" id="PF13411">
    <property type="entry name" value="MerR_1"/>
    <property type="match status" value="1"/>
</dbReference>
<dbReference type="SUPFAM" id="SSF46955">
    <property type="entry name" value="Putative DNA-binding domain"/>
    <property type="match status" value="1"/>
</dbReference>
<organism evidence="2 3">
    <name type="scientific">[Empedobacter] haloabium</name>
    <dbReference type="NCBI Taxonomy" id="592317"/>
    <lineage>
        <taxon>Bacteria</taxon>
        <taxon>Pseudomonadati</taxon>
        <taxon>Pseudomonadota</taxon>
        <taxon>Betaproteobacteria</taxon>
        <taxon>Burkholderiales</taxon>
        <taxon>Oxalobacteraceae</taxon>
        <taxon>Telluria group</taxon>
        <taxon>Telluria group incertae sedis</taxon>
    </lineage>
</organism>
<dbReference type="Proteomes" id="UP000321323">
    <property type="component" value="Chromosome"/>
</dbReference>
<dbReference type="Gene3D" id="1.10.1660.10">
    <property type="match status" value="1"/>
</dbReference>
<protein>
    <submittedName>
        <fullName evidence="2">MerR family transcriptional regulator</fullName>
    </submittedName>
</protein>
<dbReference type="SMART" id="SM00422">
    <property type="entry name" value="HTH_MERR"/>
    <property type="match status" value="1"/>
</dbReference>
<dbReference type="InterPro" id="IPR009061">
    <property type="entry name" value="DNA-bd_dom_put_sf"/>
</dbReference>
<evidence type="ECO:0000313" key="3">
    <source>
        <dbReference type="Proteomes" id="UP000321323"/>
    </source>
</evidence>
<dbReference type="InterPro" id="IPR000551">
    <property type="entry name" value="MerR-type_HTH_dom"/>
</dbReference>
<feature type="domain" description="HTH merR-type" evidence="1">
    <location>
        <begin position="26"/>
        <end position="95"/>
    </location>
</feature>
<accession>A0ABZ1URK8</accession>
<reference evidence="2 3" key="1">
    <citation type="journal article" date="2019" name="Int. J. Syst. Evol. Microbiol.">
        <title>The Draft Whole-Genome Sequence of the Antibiotic Producer Empedobacter haloabium ATCC 31962 Provides Indications for Its Taxonomic Reclassification.</title>
        <authorList>
            <person name="Miess H."/>
            <person name="Arlt P."/>
            <person name="Apel A.K."/>
            <person name="Weber T."/>
            <person name="Nieselt K."/>
            <person name="Hanssen F."/>
            <person name="Czemmel S."/>
            <person name="Nahnsen S."/>
            <person name="Gross H."/>
        </authorList>
    </citation>
    <scope>NUCLEOTIDE SEQUENCE [LARGE SCALE GENOMIC DNA]</scope>
    <source>
        <strain evidence="2 3">ATCC 31962</strain>
    </source>
</reference>
<dbReference type="EMBL" id="CP136508">
    <property type="protein sequence ID" value="WUR15354.1"/>
    <property type="molecule type" value="Genomic_DNA"/>
</dbReference>
<sequence>MSHSNQVAVARGNSAAAAHFQVTADMGINEVTSRAGVSERLVRHCAMRGLLSCPANADVSWLAFTEEDVSILRFIRQAHVLGFGMNESAKLLRQWQALQADSIASGTPDLGRRREPLAPEAPSRIVEALVERLQSSLPVEQQPSCPILEAFTALGGSKAVLAEDAASSCQ</sequence>
<keyword evidence="3" id="KW-1185">Reference proteome</keyword>
<evidence type="ECO:0000313" key="2">
    <source>
        <dbReference type="EMBL" id="WUR15354.1"/>
    </source>
</evidence>
<gene>
    <name evidence="2" type="ORF">E7V67_009710</name>
</gene>
<name>A0ABZ1URK8_9BURK</name>